<accession>A0A0A2JHJ3</accession>
<name>A0A0A2JHJ3_PENEN</name>
<evidence type="ECO:0000313" key="2">
    <source>
        <dbReference type="Proteomes" id="UP000030143"/>
    </source>
</evidence>
<dbReference type="VEuPathDB" id="FungiDB:PEXP_014910"/>
<protein>
    <submittedName>
        <fullName evidence="1">Uncharacterized protein</fullName>
    </submittedName>
</protein>
<dbReference type="RefSeq" id="XP_016597156.1">
    <property type="nucleotide sequence ID" value="XM_016746367.1"/>
</dbReference>
<evidence type="ECO:0000313" key="1">
    <source>
        <dbReference type="EMBL" id="KGO54844.1"/>
    </source>
</evidence>
<sequence length="74" mass="8615">MAYVAKLNEWVTHRSRTLQGSETRSYVATLEKYILAGLIYFGFAELDRLREVSKSNALRKPLNDEYVPKLEHNI</sequence>
<keyword evidence="2" id="KW-1185">Reference proteome</keyword>
<dbReference type="HOGENOM" id="CLU_2688566_0_0_1"/>
<organism evidence="1 2">
    <name type="scientific">Penicillium expansum</name>
    <name type="common">Blue mold rot fungus</name>
    <dbReference type="NCBI Taxonomy" id="27334"/>
    <lineage>
        <taxon>Eukaryota</taxon>
        <taxon>Fungi</taxon>
        <taxon>Dikarya</taxon>
        <taxon>Ascomycota</taxon>
        <taxon>Pezizomycotina</taxon>
        <taxon>Eurotiomycetes</taxon>
        <taxon>Eurotiomycetidae</taxon>
        <taxon>Eurotiales</taxon>
        <taxon>Aspergillaceae</taxon>
        <taxon>Penicillium</taxon>
    </lineage>
</organism>
<dbReference type="GeneID" id="27681787"/>
<proteinExistence type="predicted"/>
<dbReference type="AlphaFoldDB" id="A0A0A2JHJ3"/>
<reference evidence="1 2" key="1">
    <citation type="journal article" date="2015" name="Mol. Plant Microbe Interact.">
        <title>Genome, transcriptome, and functional analyses of Penicillium expansum provide new insights into secondary metabolism and pathogenicity.</title>
        <authorList>
            <person name="Ballester A.R."/>
            <person name="Marcet-Houben M."/>
            <person name="Levin E."/>
            <person name="Sela N."/>
            <person name="Selma-Lazaro C."/>
            <person name="Carmona L."/>
            <person name="Wisniewski M."/>
            <person name="Droby S."/>
            <person name="Gonzalez-Candelas L."/>
            <person name="Gabaldon T."/>
        </authorList>
    </citation>
    <scope>NUCLEOTIDE SEQUENCE [LARGE SCALE GENOMIC DNA]</scope>
    <source>
        <strain evidence="1 2">MD-8</strain>
    </source>
</reference>
<dbReference type="Proteomes" id="UP000030143">
    <property type="component" value="Unassembled WGS sequence"/>
</dbReference>
<comment type="caution">
    <text evidence="1">The sequence shown here is derived from an EMBL/GenBank/DDBJ whole genome shotgun (WGS) entry which is preliminary data.</text>
</comment>
<gene>
    <name evidence="1" type="ORF">PEX2_090970</name>
</gene>
<dbReference type="EMBL" id="JQFZ01000214">
    <property type="protein sequence ID" value="KGO54844.1"/>
    <property type="molecule type" value="Genomic_DNA"/>
</dbReference>